<sequence length="520" mass="59478">MLKLKVLLGLLAVVACQDDEFLYDTFPENFQWGFATASYQIEGGWNEDGKGENIWDEFTHRTPSPIFDQSSGDIACDSYHKIAEDVDMLKNMGSHYYRFSLSWSRILPSGKNDSINLLGIEYYNNLIDLLIANNIEPMITLYHWDLPQPLMAEYGGWPNEALIPHFVNYAEVAFRAFGDRVKKWITFNEPWANINPDFLRLYKTTSTLRGEAKLKLSSIADHLVTSPFSSAMAPGIQDTDQPYQCAHTIIKAHGKAYRLYDRVYRPEQNGTIGITLDSGWFEPKNSSDPTHVEAAERGIQFKHGWFAAPIFFGKYPDVMREYVDRASEEQGFPSRLPEFTHAESVEIKGTWDFLGLNHYTTELVEPLIKPGAGWDNDQDTHGSHDPSWPESSASWLKVVPWGFRKLLNWLKNTYGSPEIYVTENGFADYPDTGLQDDGRVNYYREYINQMLKAVKIDKVRVTAYTAWSLMDNFEWARGYSERFGTHSVNFSDPNRPRTPKASAALLQQIFADNGFPAPRK</sequence>
<comment type="similarity">
    <text evidence="1 6">Belongs to the glycosyl hydrolase 1 family.</text>
</comment>
<name>A0A226EDE8_FOLCA</name>
<dbReference type="InterPro" id="IPR017853">
    <property type="entry name" value="GH"/>
</dbReference>
<accession>A0A226EDE8</accession>
<evidence type="ECO:0000313" key="11">
    <source>
        <dbReference type="Proteomes" id="UP000198287"/>
    </source>
</evidence>
<dbReference type="InterPro" id="IPR001360">
    <property type="entry name" value="Glyco_hydro_1"/>
</dbReference>
<dbReference type="InterPro" id="IPR018120">
    <property type="entry name" value="Glyco_hydro_1_AS"/>
</dbReference>
<keyword evidence="4 7" id="KW-0326">Glycosidase</keyword>
<dbReference type="PRINTS" id="PR00131">
    <property type="entry name" value="GLHYDRLASE1"/>
</dbReference>
<organism evidence="10 11">
    <name type="scientific">Folsomia candida</name>
    <name type="common">Springtail</name>
    <dbReference type="NCBI Taxonomy" id="158441"/>
    <lineage>
        <taxon>Eukaryota</taxon>
        <taxon>Metazoa</taxon>
        <taxon>Ecdysozoa</taxon>
        <taxon>Arthropoda</taxon>
        <taxon>Hexapoda</taxon>
        <taxon>Collembola</taxon>
        <taxon>Entomobryomorpha</taxon>
        <taxon>Isotomoidea</taxon>
        <taxon>Isotomidae</taxon>
        <taxon>Proisotominae</taxon>
        <taxon>Folsomia</taxon>
    </lineage>
</organism>
<evidence type="ECO:0000256" key="1">
    <source>
        <dbReference type="ARBA" id="ARBA00010838"/>
    </source>
</evidence>
<evidence type="ECO:0000256" key="8">
    <source>
        <dbReference type="SAM" id="MobiDB-lite"/>
    </source>
</evidence>
<feature type="region of interest" description="Disordered" evidence="8">
    <location>
        <begin position="370"/>
        <end position="391"/>
    </location>
</feature>
<dbReference type="FunFam" id="3.20.20.80:FF:000041">
    <property type="entry name" value="Beta-glucosidase 7"/>
    <property type="match status" value="1"/>
</dbReference>
<dbReference type="Pfam" id="PF00232">
    <property type="entry name" value="Glyco_hydro_1"/>
    <property type="match status" value="2"/>
</dbReference>
<dbReference type="GO" id="GO:0005975">
    <property type="term" value="P:carbohydrate metabolic process"/>
    <property type="evidence" value="ECO:0007669"/>
    <property type="project" value="InterPro"/>
</dbReference>
<evidence type="ECO:0000256" key="4">
    <source>
        <dbReference type="ARBA" id="ARBA00023295"/>
    </source>
</evidence>
<feature type="active site" description="Nucleophile" evidence="5">
    <location>
        <position position="423"/>
    </location>
</feature>
<dbReference type="Gene3D" id="3.20.20.80">
    <property type="entry name" value="Glycosidases"/>
    <property type="match status" value="1"/>
</dbReference>
<dbReference type="EMBL" id="LNIX01000004">
    <property type="protein sequence ID" value="OXA55643.1"/>
    <property type="molecule type" value="Genomic_DNA"/>
</dbReference>
<dbReference type="AlphaFoldDB" id="A0A226EDE8"/>
<evidence type="ECO:0000256" key="3">
    <source>
        <dbReference type="ARBA" id="ARBA00022801"/>
    </source>
</evidence>
<dbReference type="PROSITE" id="PS51257">
    <property type="entry name" value="PROKAR_LIPOPROTEIN"/>
    <property type="match status" value="1"/>
</dbReference>
<dbReference type="InterPro" id="IPR033132">
    <property type="entry name" value="GH_1_N_CS"/>
</dbReference>
<proteinExistence type="inferred from homology"/>
<comment type="caution">
    <text evidence="10">The sequence shown here is derived from an EMBL/GenBank/DDBJ whole genome shotgun (WGS) entry which is preliminary data.</text>
</comment>
<protein>
    <recommendedName>
        <fullName evidence="2">beta-glucosidase</fullName>
        <ecNumber evidence="2">3.2.1.21</ecNumber>
    </recommendedName>
</protein>
<keyword evidence="9" id="KW-0732">Signal</keyword>
<dbReference type="EC" id="3.2.1.21" evidence="2"/>
<evidence type="ECO:0000256" key="9">
    <source>
        <dbReference type="SAM" id="SignalP"/>
    </source>
</evidence>
<dbReference type="PROSITE" id="PS00572">
    <property type="entry name" value="GLYCOSYL_HYDROL_F1_1"/>
    <property type="match status" value="1"/>
</dbReference>
<dbReference type="PANTHER" id="PTHR10353">
    <property type="entry name" value="GLYCOSYL HYDROLASE"/>
    <property type="match status" value="1"/>
</dbReference>
<feature type="chain" id="PRO_5013347852" description="beta-glucosidase" evidence="9">
    <location>
        <begin position="17"/>
        <end position="520"/>
    </location>
</feature>
<dbReference type="OrthoDB" id="65569at2759"/>
<evidence type="ECO:0000256" key="5">
    <source>
        <dbReference type="PROSITE-ProRule" id="PRU10055"/>
    </source>
</evidence>
<reference evidence="10 11" key="1">
    <citation type="submission" date="2015-12" db="EMBL/GenBank/DDBJ databases">
        <title>The genome of Folsomia candida.</title>
        <authorList>
            <person name="Faddeeva A."/>
            <person name="Derks M.F."/>
            <person name="Anvar Y."/>
            <person name="Smit S."/>
            <person name="Van Straalen N."/>
            <person name="Roelofs D."/>
        </authorList>
    </citation>
    <scope>NUCLEOTIDE SEQUENCE [LARGE SCALE GENOMIC DNA]</scope>
    <source>
        <strain evidence="10 11">VU population</strain>
        <tissue evidence="10">Whole body</tissue>
    </source>
</reference>
<evidence type="ECO:0000256" key="7">
    <source>
        <dbReference type="RuleBase" id="RU004468"/>
    </source>
</evidence>
<feature type="signal peptide" evidence="9">
    <location>
        <begin position="1"/>
        <end position="16"/>
    </location>
</feature>
<dbReference type="SUPFAM" id="SSF51445">
    <property type="entry name" value="(Trans)glycosidases"/>
    <property type="match status" value="1"/>
</dbReference>
<dbReference type="PROSITE" id="PS00653">
    <property type="entry name" value="GLYCOSYL_HYDROL_F1_2"/>
    <property type="match status" value="1"/>
</dbReference>
<evidence type="ECO:0000256" key="6">
    <source>
        <dbReference type="RuleBase" id="RU003690"/>
    </source>
</evidence>
<dbReference type="OMA" id="IHRPLDW"/>
<gene>
    <name evidence="10" type="ORF">Fcan01_09474</name>
</gene>
<dbReference type="GO" id="GO:0008422">
    <property type="term" value="F:beta-glucosidase activity"/>
    <property type="evidence" value="ECO:0007669"/>
    <property type="project" value="TreeGrafter"/>
</dbReference>
<keyword evidence="3 7" id="KW-0378">Hydrolase</keyword>
<dbReference type="PANTHER" id="PTHR10353:SF36">
    <property type="entry name" value="LP05116P"/>
    <property type="match status" value="1"/>
</dbReference>
<keyword evidence="11" id="KW-1185">Reference proteome</keyword>
<evidence type="ECO:0000313" key="10">
    <source>
        <dbReference type="EMBL" id="OXA55643.1"/>
    </source>
</evidence>
<dbReference type="Proteomes" id="UP000198287">
    <property type="component" value="Unassembled WGS sequence"/>
</dbReference>
<evidence type="ECO:0000256" key="2">
    <source>
        <dbReference type="ARBA" id="ARBA00012744"/>
    </source>
</evidence>